<sequence>MAGMFPSMISHPDDANRRSTGQAGDDWPRPLQIGFYLLCAAAVLMLLTSMLLLGQGFPAGADESLRGYFMSNMRITAFGNIILGVLLVSAAAFFRQGSRSARRWASAFIGLSLFLNLAAFLTKILSPWATMLIVILLAFGLFSTFRPDSNAYVDKMSPRF</sequence>
<evidence type="ECO:0000313" key="3">
    <source>
        <dbReference type="EMBL" id="SIS38336.1"/>
    </source>
</evidence>
<name>A0A1N7IMW3_9CORY</name>
<keyword evidence="2" id="KW-0812">Transmembrane</keyword>
<feature type="region of interest" description="Disordered" evidence="1">
    <location>
        <begin position="1"/>
        <end position="23"/>
    </location>
</feature>
<dbReference type="Proteomes" id="UP000186292">
    <property type="component" value="Unassembled WGS sequence"/>
</dbReference>
<evidence type="ECO:0000256" key="2">
    <source>
        <dbReference type="SAM" id="Phobius"/>
    </source>
</evidence>
<feature type="transmembrane region" description="Helical" evidence="2">
    <location>
        <begin position="73"/>
        <end position="92"/>
    </location>
</feature>
<dbReference type="OrthoDB" id="4426696at2"/>
<dbReference type="AlphaFoldDB" id="A0A1N7IMW3"/>
<organism evidence="3 4">
    <name type="scientific">Corynebacterium appendicis CIP 107643</name>
    <dbReference type="NCBI Taxonomy" id="1161099"/>
    <lineage>
        <taxon>Bacteria</taxon>
        <taxon>Bacillati</taxon>
        <taxon>Actinomycetota</taxon>
        <taxon>Actinomycetes</taxon>
        <taxon>Mycobacteriales</taxon>
        <taxon>Corynebacteriaceae</taxon>
        <taxon>Corynebacterium</taxon>
    </lineage>
</organism>
<evidence type="ECO:0000313" key="4">
    <source>
        <dbReference type="Proteomes" id="UP000186292"/>
    </source>
</evidence>
<evidence type="ECO:0000256" key="1">
    <source>
        <dbReference type="SAM" id="MobiDB-lite"/>
    </source>
</evidence>
<proteinExistence type="predicted"/>
<accession>A0A1N7IMW3</accession>
<feature type="transmembrane region" description="Helical" evidence="2">
    <location>
        <begin position="33"/>
        <end position="53"/>
    </location>
</feature>
<keyword evidence="2" id="KW-0472">Membrane</keyword>
<feature type="transmembrane region" description="Helical" evidence="2">
    <location>
        <begin position="128"/>
        <end position="145"/>
    </location>
</feature>
<keyword evidence="4" id="KW-1185">Reference proteome</keyword>
<dbReference type="RefSeq" id="WP_076598076.1">
    <property type="nucleotide sequence ID" value="NZ_CP046976.1"/>
</dbReference>
<dbReference type="EMBL" id="FTOF01000001">
    <property type="protein sequence ID" value="SIS38336.1"/>
    <property type="molecule type" value="Genomic_DNA"/>
</dbReference>
<keyword evidence="2" id="KW-1133">Transmembrane helix</keyword>
<dbReference type="STRING" id="1161099.SAMN05444817_10159"/>
<reference evidence="4" key="1">
    <citation type="submission" date="2017-01" db="EMBL/GenBank/DDBJ databases">
        <authorList>
            <person name="Varghese N."/>
            <person name="Submissions S."/>
        </authorList>
    </citation>
    <scope>NUCLEOTIDE SEQUENCE [LARGE SCALE GENOMIC DNA]</scope>
    <source>
        <strain evidence="4">DSM 44531</strain>
    </source>
</reference>
<protein>
    <submittedName>
        <fullName evidence="3">Uncharacterized protein</fullName>
    </submittedName>
</protein>
<gene>
    <name evidence="3" type="ORF">SAMN05444817_10159</name>
</gene>
<feature type="transmembrane region" description="Helical" evidence="2">
    <location>
        <begin position="104"/>
        <end position="122"/>
    </location>
</feature>